<proteinExistence type="predicted"/>
<feature type="non-terminal residue" evidence="2">
    <location>
        <position position="1"/>
    </location>
</feature>
<evidence type="ECO:0000256" key="1">
    <source>
        <dbReference type="SAM" id="MobiDB-lite"/>
    </source>
</evidence>
<keyword evidence="3" id="KW-1185">Reference proteome</keyword>
<comment type="caution">
    <text evidence="2">The sequence shown here is derived from an EMBL/GenBank/DDBJ whole genome shotgun (WGS) entry which is preliminary data.</text>
</comment>
<dbReference type="EMBL" id="CALTRL010002179">
    <property type="protein sequence ID" value="CAH7674942.1"/>
    <property type="molecule type" value="Genomic_DNA"/>
</dbReference>
<reference evidence="2" key="1">
    <citation type="submission" date="2022-06" db="EMBL/GenBank/DDBJ databases">
        <authorList>
            <consortium name="SYNGENTA / RWTH Aachen University"/>
        </authorList>
    </citation>
    <scope>NUCLEOTIDE SEQUENCE</scope>
</reference>
<evidence type="ECO:0000313" key="3">
    <source>
        <dbReference type="Proteomes" id="UP001153365"/>
    </source>
</evidence>
<feature type="region of interest" description="Disordered" evidence="1">
    <location>
        <begin position="1"/>
        <end position="25"/>
    </location>
</feature>
<evidence type="ECO:0000313" key="2">
    <source>
        <dbReference type="EMBL" id="CAH7674942.1"/>
    </source>
</evidence>
<dbReference type="AlphaFoldDB" id="A0AAV0B0W3"/>
<feature type="non-terminal residue" evidence="2">
    <location>
        <position position="176"/>
    </location>
</feature>
<organism evidence="2 3">
    <name type="scientific">Phakopsora pachyrhizi</name>
    <name type="common">Asian soybean rust disease fungus</name>
    <dbReference type="NCBI Taxonomy" id="170000"/>
    <lineage>
        <taxon>Eukaryota</taxon>
        <taxon>Fungi</taxon>
        <taxon>Dikarya</taxon>
        <taxon>Basidiomycota</taxon>
        <taxon>Pucciniomycotina</taxon>
        <taxon>Pucciniomycetes</taxon>
        <taxon>Pucciniales</taxon>
        <taxon>Phakopsoraceae</taxon>
        <taxon>Phakopsora</taxon>
    </lineage>
</organism>
<name>A0AAV0B0W3_PHAPC</name>
<dbReference type="Proteomes" id="UP001153365">
    <property type="component" value="Unassembled WGS sequence"/>
</dbReference>
<accession>A0AAV0B0W3</accession>
<protein>
    <submittedName>
        <fullName evidence="2">Uncharacterized protein</fullName>
    </submittedName>
</protein>
<gene>
    <name evidence="2" type="ORF">PPACK8108_LOCUS9886</name>
</gene>
<sequence>MYNLNFEPQRRTGEGGTGSTKDKNHAVKLGDWRSQRKLPPANEVCKRSTKRAMRDVNMRDRVCKILCYCCASKPSMIHRHTAGSEEVVPATVETDELVDRLVSANAFMLRFEFYDLPLPGFEDSAHRLFFLNPRTFNKPNLALLEVSMNEREEVNVQNRVHHLVPFRRKTPTHNIS</sequence>